<dbReference type="EMBL" id="LK932465">
    <property type="protein sequence ID" value="CDS83203.1"/>
    <property type="molecule type" value="Genomic_DNA"/>
</dbReference>
<comment type="similarity">
    <text evidence="2">Belongs to the flagella basal body rod proteins family.</text>
</comment>
<accession>A0A031WBI0</accession>
<evidence type="ECO:0000313" key="12">
    <source>
        <dbReference type="EMBL" id="HBH1540789.1"/>
    </source>
</evidence>
<evidence type="ECO:0000256" key="3">
    <source>
        <dbReference type="ARBA" id="ARBA00017941"/>
    </source>
</evidence>
<feature type="domain" description="Flagellar basal-body/hook protein C-terminal" evidence="8">
    <location>
        <begin position="89"/>
        <end position="131"/>
    </location>
</feature>
<comment type="subunit">
    <text evidence="5 6">The basal body constitutes a major portion of the flagellar organelle and consists of four rings (L,P,S, and M) mounted on a central rod. The rod consists of about 26 subunits of FlgG in the distal portion, and FlgB, FlgC and FlgF are thought to build up the proximal portion of the rod with about 6 subunits each.</text>
</comment>
<sequence length="134" mass="14636">MSVFSGMRISASGLTAESLKMDIISSNVANINATRGPNGEAYRRKVVSFEENYDNKLGMLGVKVTSVEDDKSPLKEVYDPSHPDAKPNGYVEYPNVNILVEMTDLITASRAYDSNVDTLNAQKSMISKALEIGK</sequence>
<reference evidence="12" key="3">
    <citation type="journal article" date="2018" name="Genome Biol.">
        <title>SKESA: strategic k-mer extension for scrupulous assemblies.</title>
        <authorList>
            <person name="Souvorov A."/>
            <person name="Agarwala R."/>
            <person name="Lipman D.J."/>
        </authorList>
    </citation>
    <scope>NUCLEOTIDE SEQUENCE</scope>
    <source>
        <strain evidence="13">Clostridioides</strain>
        <strain evidence="12">HN1000</strain>
    </source>
</reference>
<evidence type="ECO:0000256" key="1">
    <source>
        <dbReference type="ARBA" id="ARBA00004117"/>
    </source>
</evidence>
<evidence type="ECO:0000259" key="8">
    <source>
        <dbReference type="Pfam" id="PF06429"/>
    </source>
</evidence>
<evidence type="ECO:0000313" key="13">
    <source>
        <dbReference type="EMBL" id="HBH2619706.1"/>
    </source>
</evidence>
<evidence type="ECO:0000313" key="18">
    <source>
        <dbReference type="Proteomes" id="UP000372533"/>
    </source>
</evidence>
<dbReference type="InterPro" id="IPR006299">
    <property type="entry name" value="FlgC"/>
</dbReference>
<evidence type="ECO:0000256" key="4">
    <source>
        <dbReference type="ARBA" id="ARBA00023143"/>
    </source>
</evidence>
<keyword evidence="11" id="KW-0969">Cilium</keyword>
<evidence type="ECO:0000313" key="14">
    <source>
        <dbReference type="EMBL" id="SJT05109.1"/>
    </source>
</evidence>
<organism evidence="11">
    <name type="scientific">Clostridioides difficile</name>
    <name type="common">Peptoclostridium difficile</name>
    <dbReference type="NCBI Taxonomy" id="1496"/>
    <lineage>
        <taxon>Bacteria</taxon>
        <taxon>Bacillati</taxon>
        <taxon>Bacillota</taxon>
        <taxon>Clostridia</taxon>
        <taxon>Peptostreptococcales</taxon>
        <taxon>Peptostreptococcaceae</taxon>
        <taxon>Clostridioides</taxon>
    </lineage>
</organism>
<evidence type="ECO:0000313" key="15">
    <source>
        <dbReference type="EMBL" id="VFD34482.1"/>
    </source>
</evidence>
<dbReference type="GO" id="GO:0030694">
    <property type="term" value="C:bacterial-type flagellum basal body, rod"/>
    <property type="evidence" value="ECO:0007669"/>
    <property type="project" value="UniProtKB-UniRule"/>
</dbReference>
<dbReference type="Proteomes" id="UP000879542">
    <property type="component" value="Unassembled WGS sequence"/>
</dbReference>
<keyword evidence="4 6" id="KW-0975">Bacterial flagellum</keyword>
<dbReference type="PANTHER" id="PTHR30435">
    <property type="entry name" value="FLAGELLAR PROTEIN"/>
    <property type="match status" value="1"/>
</dbReference>
<proteinExistence type="inferred from homology"/>
<dbReference type="GeneID" id="66352800"/>
<dbReference type="PATRIC" id="fig|1496.1372.peg.2455"/>
<comment type="subcellular location">
    <subcellularLocation>
        <location evidence="1 6">Bacterial flagellum basal body</location>
    </subcellularLocation>
</comment>
<evidence type="ECO:0000313" key="9">
    <source>
        <dbReference type="EMBL" id="CDS83203.1"/>
    </source>
</evidence>
<dbReference type="EMBL" id="DAEQIJ010000005">
    <property type="protein sequence ID" value="HBH2619706.1"/>
    <property type="molecule type" value="Genomic_DNA"/>
</dbReference>
<dbReference type="GO" id="GO:0071978">
    <property type="term" value="P:bacterial-type flagellum-dependent swarming motility"/>
    <property type="evidence" value="ECO:0007669"/>
    <property type="project" value="TreeGrafter"/>
</dbReference>
<dbReference type="InterPro" id="IPR010930">
    <property type="entry name" value="Flg_bb/hook_C_dom"/>
</dbReference>
<dbReference type="Pfam" id="PF06429">
    <property type="entry name" value="Flg_bbr_C"/>
    <property type="match status" value="1"/>
</dbReference>
<dbReference type="RefSeq" id="WP_003425244.1">
    <property type="nucleotide sequence ID" value="NZ_AP025558.1"/>
</dbReference>
<dbReference type="Proteomes" id="UP000411588">
    <property type="component" value="Unassembled WGS sequence"/>
</dbReference>
<dbReference type="NCBIfam" id="TIGR01395">
    <property type="entry name" value="FlgC"/>
    <property type="match status" value="1"/>
</dbReference>
<dbReference type="AlphaFoldDB" id="A0A031WBI0"/>
<evidence type="ECO:0000256" key="2">
    <source>
        <dbReference type="ARBA" id="ARBA00009677"/>
    </source>
</evidence>
<dbReference type="EMBL" id="CAAJVP010000006">
    <property type="protein sequence ID" value="VHY04339.1"/>
    <property type="molecule type" value="Genomic_DNA"/>
</dbReference>
<dbReference type="EMBL" id="LK932861">
    <property type="protein sequence ID" value="CDS98906.1"/>
    <property type="molecule type" value="Genomic_DNA"/>
</dbReference>
<reference evidence="14 17" key="2">
    <citation type="submission" date="2017-02" db="EMBL/GenBank/DDBJ databases">
        <authorList>
            <consortium name="Pathogen Informatics"/>
        </authorList>
    </citation>
    <scope>NUCLEOTIDE SEQUENCE [LARGE SCALE GENOMIC DNA]</scope>
    <source>
        <strain evidence="15">Clo34</strain>
        <strain evidence="19">clo34</strain>
        <strain evidence="16">Tl291</strain>
        <strain evidence="18">tl291</strain>
        <strain evidence="14 17">VRECD0157</strain>
    </source>
</reference>
<dbReference type="Proteomes" id="UP000189137">
    <property type="component" value="Unassembled WGS sequence"/>
</dbReference>
<evidence type="ECO:0000256" key="6">
    <source>
        <dbReference type="RuleBase" id="RU362062"/>
    </source>
</evidence>
<dbReference type="InterPro" id="IPR001444">
    <property type="entry name" value="Flag_bb_rod_N"/>
</dbReference>
<dbReference type="Pfam" id="PF00460">
    <property type="entry name" value="Flg_bb_rod"/>
    <property type="match status" value="1"/>
</dbReference>
<evidence type="ECO:0000313" key="16">
    <source>
        <dbReference type="EMBL" id="VHY04339.1"/>
    </source>
</evidence>
<keyword evidence="11" id="KW-0282">Flagellum</keyword>
<evidence type="ECO:0000313" key="11">
    <source>
        <dbReference type="EMBL" id="CDS98906.1"/>
    </source>
</evidence>
<dbReference type="PANTHER" id="PTHR30435:SF2">
    <property type="entry name" value="FLAGELLAR BASAL-BODY ROD PROTEIN FLGC"/>
    <property type="match status" value="1"/>
</dbReference>
<dbReference type="EMBL" id="FUPS01000015">
    <property type="protein sequence ID" value="SJT05109.1"/>
    <property type="molecule type" value="Genomic_DNA"/>
</dbReference>
<evidence type="ECO:0000313" key="10">
    <source>
        <dbReference type="EMBL" id="CDS83325.1"/>
    </source>
</evidence>
<reference evidence="12" key="4">
    <citation type="submission" date="2021-06" db="EMBL/GenBank/DDBJ databases">
        <authorList>
            <consortium name="NCBI Pathogen Detection Project"/>
        </authorList>
    </citation>
    <scope>NUCLEOTIDE SEQUENCE</scope>
    <source>
        <strain evidence="13">Clostridioides</strain>
        <strain evidence="12">HN1000</strain>
    </source>
</reference>
<keyword evidence="11" id="KW-0966">Cell projection</keyword>
<evidence type="ECO:0000259" key="7">
    <source>
        <dbReference type="Pfam" id="PF00460"/>
    </source>
</evidence>
<dbReference type="KEGG" id="pdf:CD630DERM_02460"/>
<dbReference type="EMBL" id="DAEPXK010000002">
    <property type="protein sequence ID" value="HBH1540789.1"/>
    <property type="molecule type" value="Genomic_DNA"/>
</dbReference>
<dbReference type="EMBL" id="CAADAN010000013">
    <property type="protein sequence ID" value="VFD34482.1"/>
    <property type="molecule type" value="Genomic_DNA"/>
</dbReference>
<name>A0A031WBI0_CLODI</name>
<gene>
    <name evidence="11" type="primary">flgC</name>
    <name evidence="11" type="ORF">BN1095_210156</name>
    <name evidence="9" type="ORF">BN1096_160148</name>
    <name evidence="10" type="ORF">BN1097_140150</name>
    <name evidence="12" type="ORF">KRM00_000242</name>
    <name evidence="13" type="ORF">KRQ00_001457</name>
    <name evidence="16" type="ORF">SAMEA1402366_01593</name>
    <name evidence="15" type="ORF">SAMEA1402399_03116</name>
    <name evidence="14" type="ORF">SAMEA3375112_03510</name>
</gene>
<feature type="domain" description="Flagellar basal body rod protein N-terminal" evidence="7">
    <location>
        <begin position="7"/>
        <end position="36"/>
    </location>
</feature>
<evidence type="ECO:0000256" key="5">
    <source>
        <dbReference type="ARBA" id="ARBA00025933"/>
    </source>
</evidence>
<dbReference type="Proteomes" id="UP000372533">
    <property type="component" value="Unassembled WGS sequence"/>
</dbReference>
<evidence type="ECO:0000313" key="19">
    <source>
        <dbReference type="Proteomes" id="UP000411588"/>
    </source>
</evidence>
<protein>
    <recommendedName>
        <fullName evidence="3 6">Flagellar basal-body rod protein FlgC</fullName>
    </recommendedName>
</protein>
<dbReference type="Proteomes" id="UP000878956">
    <property type="component" value="Unassembled WGS sequence"/>
</dbReference>
<evidence type="ECO:0000313" key="17">
    <source>
        <dbReference type="Proteomes" id="UP000189137"/>
    </source>
</evidence>
<dbReference type="EMBL" id="LK932347">
    <property type="protein sequence ID" value="CDS83325.1"/>
    <property type="molecule type" value="Genomic_DNA"/>
</dbReference>
<reference evidence="11" key="1">
    <citation type="submission" date="2014-07" db="EMBL/GenBank/DDBJ databases">
        <authorList>
            <person name="Monot Marc"/>
        </authorList>
    </citation>
    <scope>NUCLEOTIDE SEQUENCE</scope>
    <source>
        <strain evidence="11">7032989</strain>
        <strain evidence="10">7032994</strain>
    </source>
</reference>